<dbReference type="Proteomes" id="UP001139179">
    <property type="component" value="Unassembled WGS sequence"/>
</dbReference>
<dbReference type="InterPro" id="IPR039421">
    <property type="entry name" value="Type_1_exporter"/>
</dbReference>
<keyword evidence="5" id="KW-0547">Nucleotide-binding</keyword>
<dbReference type="PROSITE" id="PS50893">
    <property type="entry name" value="ABC_TRANSPORTER_2"/>
    <property type="match status" value="1"/>
</dbReference>
<dbReference type="GO" id="GO:0015421">
    <property type="term" value="F:ABC-type oligopeptide transporter activity"/>
    <property type="evidence" value="ECO:0007669"/>
    <property type="project" value="TreeGrafter"/>
</dbReference>
<comment type="caution">
    <text evidence="12">The sequence shown here is derived from an EMBL/GenBank/DDBJ whole genome shotgun (WGS) entry which is preliminary data.</text>
</comment>
<dbReference type="Pfam" id="PF00664">
    <property type="entry name" value="ABC_membrane"/>
    <property type="match status" value="1"/>
</dbReference>
<dbReference type="InterPro" id="IPR036640">
    <property type="entry name" value="ABC1_TM_sf"/>
</dbReference>
<evidence type="ECO:0000256" key="5">
    <source>
        <dbReference type="ARBA" id="ARBA00022741"/>
    </source>
</evidence>
<dbReference type="InterPro" id="IPR017871">
    <property type="entry name" value="ABC_transporter-like_CS"/>
</dbReference>
<evidence type="ECO:0000256" key="8">
    <source>
        <dbReference type="ARBA" id="ARBA00023136"/>
    </source>
</evidence>
<evidence type="ECO:0000256" key="7">
    <source>
        <dbReference type="ARBA" id="ARBA00022989"/>
    </source>
</evidence>
<evidence type="ECO:0000256" key="9">
    <source>
        <dbReference type="SAM" id="Phobius"/>
    </source>
</evidence>
<feature type="transmembrane region" description="Helical" evidence="9">
    <location>
        <begin position="12"/>
        <end position="35"/>
    </location>
</feature>
<evidence type="ECO:0000256" key="6">
    <source>
        <dbReference type="ARBA" id="ARBA00022840"/>
    </source>
</evidence>
<dbReference type="CDD" id="cd18548">
    <property type="entry name" value="ABC_6TM_Tm287_like"/>
    <property type="match status" value="1"/>
</dbReference>
<dbReference type="Gene3D" id="3.40.50.300">
    <property type="entry name" value="P-loop containing nucleotide triphosphate hydrolases"/>
    <property type="match status" value="1"/>
</dbReference>
<dbReference type="Gene3D" id="1.20.1560.10">
    <property type="entry name" value="ABC transporter type 1, transmembrane domain"/>
    <property type="match status" value="1"/>
</dbReference>
<dbReference type="PROSITE" id="PS50929">
    <property type="entry name" value="ABC_TM1F"/>
    <property type="match status" value="1"/>
</dbReference>
<evidence type="ECO:0000259" key="11">
    <source>
        <dbReference type="PROSITE" id="PS50929"/>
    </source>
</evidence>
<feature type="domain" description="ABC transmembrane type-1" evidence="11">
    <location>
        <begin position="17"/>
        <end position="298"/>
    </location>
</feature>
<dbReference type="SUPFAM" id="SSF90123">
    <property type="entry name" value="ABC transporter transmembrane region"/>
    <property type="match status" value="1"/>
</dbReference>
<dbReference type="Pfam" id="PF00005">
    <property type="entry name" value="ABC_tran"/>
    <property type="match status" value="1"/>
</dbReference>
<evidence type="ECO:0000256" key="4">
    <source>
        <dbReference type="ARBA" id="ARBA00022692"/>
    </source>
</evidence>
<dbReference type="InterPro" id="IPR011527">
    <property type="entry name" value="ABC1_TM_dom"/>
</dbReference>
<dbReference type="SUPFAM" id="SSF52540">
    <property type="entry name" value="P-loop containing nucleoside triphosphate hydrolases"/>
    <property type="match status" value="1"/>
</dbReference>
<dbReference type="SMART" id="SM00382">
    <property type="entry name" value="AAA"/>
    <property type="match status" value="1"/>
</dbReference>
<evidence type="ECO:0000313" key="13">
    <source>
        <dbReference type="Proteomes" id="UP001139179"/>
    </source>
</evidence>
<gene>
    <name evidence="12" type="ORF">M3202_07230</name>
</gene>
<accession>A0A9X2IPS5</accession>
<dbReference type="PANTHER" id="PTHR43394:SF1">
    <property type="entry name" value="ATP-BINDING CASSETTE SUB-FAMILY B MEMBER 10, MITOCHONDRIAL"/>
    <property type="match status" value="1"/>
</dbReference>
<dbReference type="PANTHER" id="PTHR43394">
    <property type="entry name" value="ATP-DEPENDENT PERMEASE MDL1, MITOCHONDRIAL"/>
    <property type="match status" value="1"/>
</dbReference>
<comment type="subcellular location">
    <subcellularLocation>
        <location evidence="1">Cell membrane</location>
        <topology evidence="1">Multi-pass membrane protein</topology>
    </subcellularLocation>
</comment>
<keyword evidence="6 12" id="KW-0067">ATP-binding</keyword>
<evidence type="ECO:0000256" key="2">
    <source>
        <dbReference type="ARBA" id="ARBA00022448"/>
    </source>
</evidence>
<feature type="transmembrane region" description="Helical" evidence="9">
    <location>
        <begin position="55"/>
        <end position="76"/>
    </location>
</feature>
<organism evidence="12 13">
    <name type="scientific">Halalkalibacter oceani</name>
    <dbReference type="NCBI Taxonomy" id="1653776"/>
    <lineage>
        <taxon>Bacteria</taxon>
        <taxon>Bacillati</taxon>
        <taxon>Bacillota</taxon>
        <taxon>Bacilli</taxon>
        <taxon>Bacillales</taxon>
        <taxon>Bacillaceae</taxon>
        <taxon>Halalkalibacter</taxon>
    </lineage>
</organism>
<dbReference type="PROSITE" id="PS00211">
    <property type="entry name" value="ABC_TRANSPORTER_1"/>
    <property type="match status" value="1"/>
</dbReference>
<evidence type="ECO:0000256" key="3">
    <source>
        <dbReference type="ARBA" id="ARBA00022475"/>
    </source>
</evidence>
<dbReference type="GO" id="GO:0005524">
    <property type="term" value="F:ATP binding"/>
    <property type="evidence" value="ECO:0007669"/>
    <property type="project" value="UniProtKB-KW"/>
</dbReference>
<keyword evidence="2" id="KW-0813">Transport</keyword>
<evidence type="ECO:0000313" key="12">
    <source>
        <dbReference type="EMBL" id="MCM3713873.1"/>
    </source>
</evidence>
<keyword evidence="13" id="KW-1185">Reference proteome</keyword>
<protein>
    <submittedName>
        <fullName evidence="12">ABC transporter ATP-binding protein/permease</fullName>
    </submittedName>
</protein>
<dbReference type="InterPro" id="IPR003439">
    <property type="entry name" value="ABC_transporter-like_ATP-bd"/>
</dbReference>
<dbReference type="AlphaFoldDB" id="A0A9X2IPS5"/>
<evidence type="ECO:0000256" key="1">
    <source>
        <dbReference type="ARBA" id="ARBA00004651"/>
    </source>
</evidence>
<dbReference type="GO" id="GO:0016887">
    <property type="term" value="F:ATP hydrolysis activity"/>
    <property type="evidence" value="ECO:0007669"/>
    <property type="project" value="InterPro"/>
</dbReference>
<keyword evidence="3" id="KW-1003">Cell membrane</keyword>
<keyword evidence="4 9" id="KW-0812">Transmembrane</keyword>
<reference evidence="12" key="1">
    <citation type="submission" date="2022-05" db="EMBL/GenBank/DDBJ databases">
        <title>Comparative Genomics of Spacecraft Associated Microbes.</title>
        <authorList>
            <person name="Tran M.T."/>
            <person name="Wright A."/>
            <person name="Seuylemezian A."/>
            <person name="Eisen J."/>
            <person name="Coil D."/>
        </authorList>
    </citation>
    <scope>NUCLEOTIDE SEQUENCE</scope>
    <source>
        <strain evidence="12">214.1.1</strain>
    </source>
</reference>
<feature type="transmembrane region" description="Helical" evidence="9">
    <location>
        <begin position="240"/>
        <end position="258"/>
    </location>
</feature>
<name>A0A9X2IPS5_9BACI</name>
<dbReference type="InterPro" id="IPR003593">
    <property type="entry name" value="AAA+_ATPase"/>
</dbReference>
<feature type="transmembrane region" description="Helical" evidence="9">
    <location>
        <begin position="133"/>
        <end position="151"/>
    </location>
</feature>
<sequence>MNKLLSFVTRYRLSVGLALALMMFELVAELVLPLFLAKMIDEGIVAQDLSVVLKWGGLMLGLSCLSFIAGIANSFYAAHVSQNTGYDLRNFLYRKSQFLSAEQAHAFSSSSLITLLTNDVLQIQTTIFMSLRIMLRAPLLIIGGVVMALLVNSRVALILLICIPLLVFFLVWMLKKGARLFSQVQMRLDRVNHSIYENLAGMKLIKAFVRSSHEEKRFSTRNEALMTDTIRALRLMEMTMPLLLLVMNSAILLILWFGTVHIQTGGAQIGEVVAIVNYATRIASALHVFSMIILAFSRARASAGRLVELLDVEVDVERNSSSSPPVTRALPIQCKEIGFRYPAASCNALTEITADIKAGETIAILGATGSGKTSFLQLIPRLHDATAGEIIIGGRHIREWNLKDLRMTIGYVPQDVTLFSRTIKENITWGKQAATMDEVHAAAEAAQLVETIAAMPDGYETVVAQRGVSLSGGQKQRISIARALIRRPSILLLDDSTSALDTKTEAALLHALASYSCTTLLVTQKVSTARQADQIWILEDGQLIETGTHDQLYEASSYYQRLYQSQTKGDAFGHVQSLY</sequence>
<dbReference type="InterPro" id="IPR027417">
    <property type="entry name" value="P-loop_NTPase"/>
</dbReference>
<keyword evidence="8 9" id="KW-0472">Membrane</keyword>
<dbReference type="GO" id="GO:0005886">
    <property type="term" value="C:plasma membrane"/>
    <property type="evidence" value="ECO:0007669"/>
    <property type="project" value="UniProtKB-SubCell"/>
</dbReference>
<proteinExistence type="predicted"/>
<keyword evidence="7 9" id="KW-1133">Transmembrane helix</keyword>
<feature type="domain" description="ABC transporter" evidence="10">
    <location>
        <begin position="332"/>
        <end position="565"/>
    </location>
</feature>
<feature type="transmembrane region" description="Helical" evidence="9">
    <location>
        <begin position="278"/>
        <end position="296"/>
    </location>
</feature>
<dbReference type="RefSeq" id="WP_251222678.1">
    <property type="nucleotide sequence ID" value="NZ_JAMBOL010000004.1"/>
</dbReference>
<feature type="transmembrane region" description="Helical" evidence="9">
    <location>
        <begin position="157"/>
        <end position="174"/>
    </location>
</feature>
<dbReference type="EMBL" id="JAMBOL010000004">
    <property type="protein sequence ID" value="MCM3713873.1"/>
    <property type="molecule type" value="Genomic_DNA"/>
</dbReference>
<dbReference type="FunFam" id="3.40.50.300:FF:000221">
    <property type="entry name" value="Multidrug ABC transporter ATP-binding protein"/>
    <property type="match status" value="1"/>
</dbReference>
<evidence type="ECO:0000259" key="10">
    <source>
        <dbReference type="PROSITE" id="PS50893"/>
    </source>
</evidence>